<keyword evidence="4" id="KW-1185">Reference proteome</keyword>
<dbReference type="RefSeq" id="WP_097373907.1">
    <property type="nucleotide sequence ID" value="NZ_CP021404.1"/>
</dbReference>
<keyword evidence="2" id="KW-0472">Membrane</keyword>
<gene>
    <name evidence="3" type="ORF">CBW24_13865</name>
</gene>
<feature type="region of interest" description="Disordered" evidence="1">
    <location>
        <begin position="145"/>
        <end position="164"/>
    </location>
</feature>
<evidence type="ECO:0000313" key="3">
    <source>
        <dbReference type="EMBL" id="ATI42982.1"/>
    </source>
</evidence>
<feature type="transmembrane region" description="Helical" evidence="2">
    <location>
        <begin position="178"/>
        <end position="196"/>
    </location>
</feature>
<sequence length="197" mass="20576">MTDPSHPDPLLVSPHLTRNPVWVFTLDLPAEALGPYSAPTETPDAPEAAENWPLREALGWDGPLDPAFVDVFPAERVARLGLTNYLTEGLGVQPDSLGPDRSRLNALIGGLVLITPRAVEGGQGTFAPTAPLRFVGAYPVERGAPAGPTLQTPSARGTADPVAPATTPVVPTRVPRGLLIAGAAIIVVLLLLIWAAL</sequence>
<evidence type="ECO:0000256" key="2">
    <source>
        <dbReference type="SAM" id="Phobius"/>
    </source>
</evidence>
<evidence type="ECO:0000313" key="4">
    <source>
        <dbReference type="Proteomes" id="UP000219050"/>
    </source>
</evidence>
<name>A0A291M222_9RHOB</name>
<accession>A0A291M222</accession>
<proteinExistence type="predicted"/>
<dbReference type="Proteomes" id="UP000219050">
    <property type="component" value="Chromosome"/>
</dbReference>
<evidence type="ECO:0000256" key="1">
    <source>
        <dbReference type="SAM" id="MobiDB-lite"/>
    </source>
</evidence>
<dbReference type="OrthoDB" id="7875742at2"/>
<keyword evidence="2" id="KW-0812">Transmembrane</keyword>
<dbReference type="EMBL" id="CP021404">
    <property type="protein sequence ID" value="ATI42982.1"/>
    <property type="molecule type" value="Genomic_DNA"/>
</dbReference>
<reference evidence="3 4" key="1">
    <citation type="submission" date="2017-05" db="EMBL/GenBank/DDBJ databases">
        <title>Comparative genomic and metabolic analysis of manganese-oxidizing mechanisms in Celeribater manganoxidans DY25T: its adaption to the environment of polymetallic nodule.</title>
        <authorList>
            <person name="Wang X."/>
        </authorList>
    </citation>
    <scope>NUCLEOTIDE SEQUENCE [LARGE SCALE GENOMIC DNA]</scope>
    <source>
        <strain evidence="3 4">DY25</strain>
    </source>
</reference>
<dbReference type="KEGG" id="cmag:CBW24_13865"/>
<dbReference type="AlphaFoldDB" id="A0A291M222"/>
<organism evidence="3 4">
    <name type="scientific">Pacificitalea manganoxidans</name>
    <dbReference type="NCBI Taxonomy" id="1411902"/>
    <lineage>
        <taxon>Bacteria</taxon>
        <taxon>Pseudomonadati</taxon>
        <taxon>Pseudomonadota</taxon>
        <taxon>Alphaproteobacteria</taxon>
        <taxon>Rhodobacterales</taxon>
        <taxon>Paracoccaceae</taxon>
        <taxon>Pacificitalea</taxon>
    </lineage>
</organism>
<protein>
    <submittedName>
        <fullName evidence="3">Uncharacterized protein</fullName>
    </submittedName>
</protein>
<keyword evidence="2" id="KW-1133">Transmembrane helix</keyword>